<dbReference type="PANTHER" id="PTHR12022:SF4">
    <property type="entry name" value="CYTOCHROME B-C1 COMPLEX SUBUNIT 7"/>
    <property type="match status" value="1"/>
</dbReference>
<keyword evidence="3" id="KW-0813">Transport</keyword>
<evidence type="ECO:0000256" key="6">
    <source>
        <dbReference type="ARBA" id="ARBA00022982"/>
    </source>
</evidence>
<evidence type="ECO:0000256" key="2">
    <source>
        <dbReference type="ARBA" id="ARBA00008554"/>
    </source>
</evidence>
<evidence type="ECO:0000256" key="8">
    <source>
        <dbReference type="ARBA" id="ARBA00023136"/>
    </source>
</evidence>
<dbReference type="GO" id="GO:0045275">
    <property type="term" value="C:respiratory chain complex III"/>
    <property type="evidence" value="ECO:0007669"/>
    <property type="project" value="InterPro"/>
</dbReference>
<dbReference type="Gramene" id="AET5Gv21058700.1">
    <property type="protein sequence ID" value="AET5Gv21058700.1"/>
    <property type="gene ID" value="AET5Gv21058700"/>
</dbReference>
<feature type="compositionally biased region" description="Pro residues" evidence="10">
    <location>
        <begin position="9"/>
        <end position="24"/>
    </location>
</feature>
<name>A0A453M636_AEGTS</name>
<comment type="similarity">
    <text evidence="2">Belongs to the UQCRB/QCR7 family.</text>
</comment>
<evidence type="ECO:0000256" key="3">
    <source>
        <dbReference type="ARBA" id="ARBA00022448"/>
    </source>
</evidence>
<sequence length="172" mass="19555">SLSCDPGPRGKPQPQPPPTSPPPLAKSQTPKKRGDERGSPPPPPPRMTSMLSAFSSWFVNPRRNPLARIHMLTISNRLKNYGLRYDDLYDPYFDLDIKEALGRLPREVVDARHQRLKRAMDLSMKHQYLPDDVRALQTPFKSYLSDMLALVKKEAAERKALGALPLYERTLP</sequence>
<keyword evidence="5" id="KW-0999">Mitochondrion inner membrane</keyword>
<dbReference type="PANTHER" id="PTHR12022">
    <property type="entry name" value="UBIQUINOL-CYTOCHROME C REDUCTASE COMPLEX 14 KD PROTEIN"/>
    <property type="match status" value="1"/>
</dbReference>
<dbReference type="GO" id="GO:0005743">
    <property type="term" value="C:mitochondrial inner membrane"/>
    <property type="evidence" value="ECO:0007669"/>
    <property type="project" value="UniProtKB-SubCell"/>
</dbReference>
<reference evidence="11" key="5">
    <citation type="journal article" date="2021" name="G3 (Bethesda)">
        <title>Aegilops tauschii genome assembly Aet v5.0 features greater sequence contiguity and improved annotation.</title>
        <authorList>
            <person name="Wang L."/>
            <person name="Zhu T."/>
            <person name="Rodriguez J.C."/>
            <person name="Deal K.R."/>
            <person name="Dubcovsky J."/>
            <person name="McGuire P.E."/>
            <person name="Lux T."/>
            <person name="Spannagl M."/>
            <person name="Mayer K.F.X."/>
            <person name="Baldrich P."/>
            <person name="Meyers B.C."/>
            <person name="Huo N."/>
            <person name="Gu Y.Q."/>
            <person name="Zhou H."/>
            <person name="Devos K.M."/>
            <person name="Bennetzen J.L."/>
            <person name="Unver T."/>
            <person name="Budak H."/>
            <person name="Gulick P.J."/>
            <person name="Galiba G."/>
            <person name="Kalapos B."/>
            <person name="Nelson D.R."/>
            <person name="Li P."/>
            <person name="You F.M."/>
            <person name="Luo M.C."/>
            <person name="Dvorak J."/>
        </authorList>
    </citation>
    <scope>NUCLEOTIDE SEQUENCE [LARGE SCALE GENOMIC DNA]</scope>
    <source>
        <strain evidence="11">cv. AL8/78</strain>
    </source>
</reference>
<keyword evidence="4" id="KW-0679">Respiratory chain</keyword>
<evidence type="ECO:0000313" key="11">
    <source>
        <dbReference type="EnsemblPlants" id="AET5Gv21058700.1"/>
    </source>
</evidence>
<organism evidence="11 12">
    <name type="scientific">Aegilops tauschii subsp. strangulata</name>
    <name type="common">Goatgrass</name>
    <dbReference type="NCBI Taxonomy" id="200361"/>
    <lineage>
        <taxon>Eukaryota</taxon>
        <taxon>Viridiplantae</taxon>
        <taxon>Streptophyta</taxon>
        <taxon>Embryophyta</taxon>
        <taxon>Tracheophyta</taxon>
        <taxon>Spermatophyta</taxon>
        <taxon>Magnoliopsida</taxon>
        <taxon>Liliopsida</taxon>
        <taxon>Poales</taxon>
        <taxon>Poaceae</taxon>
        <taxon>BOP clade</taxon>
        <taxon>Pooideae</taxon>
        <taxon>Triticodae</taxon>
        <taxon>Triticeae</taxon>
        <taxon>Triticinae</taxon>
        <taxon>Aegilops</taxon>
    </lineage>
</organism>
<comment type="subcellular location">
    <subcellularLocation>
        <location evidence="1">Mitochondrion inner membrane</location>
        <topology evidence="1">Peripheral membrane protein</topology>
        <orientation evidence="1">Matrix side</orientation>
    </subcellularLocation>
</comment>
<evidence type="ECO:0000256" key="9">
    <source>
        <dbReference type="ARBA" id="ARBA00031021"/>
    </source>
</evidence>
<accession>A0A453M636</accession>
<reference evidence="11" key="4">
    <citation type="submission" date="2019-03" db="UniProtKB">
        <authorList>
            <consortium name="EnsemblPlants"/>
        </authorList>
    </citation>
    <scope>IDENTIFICATION</scope>
</reference>
<dbReference type="InterPro" id="IPR036544">
    <property type="entry name" value="QCR7_sf"/>
</dbReference>
<dbReference type="SUPFAM" id="SSF81524">
    <property type="entry name" value="14 kDa protein of cytochrome bc1 complex (Ubiquinol-cytochrome c reductase)"/>
    <property type="match status" value="1"/>
</dbReference>
<evidence type="ECO:0000256" key="7">
    <source>
        <dbReference type="ARBA" id="ARBA00023128"/>
    </source>
</evidence>
<feature type="region of interest" description="Disordered" evidence="10">
    <location>
        <begin position="1"/>
        <end position="48"/>
    </location>
</feature>
<dbReference type="STRING" id="200361.A0A453M636"/>
<protein>
    <recommendedName>
        <fullName evidence="9">Complex III subunit VII</fullName>
    </recommendedName>
</protein>
<reference evidence="12" key="1">
    <citation type="journal article" date="2014" name="Science">
        <title>Ancient hybridizations among the ancestral genomes of bread wheat.</title>
        <authorList>
            <consortium name="International Wheat Genome Sequencing Consortium,"/>
            <person name="Marcussen T."/>
            <person name="Sandve S.R."/>
            <person name="Heier L."/>
            <person name="Spannagl M."/>
            <person name="Pfeifer M."/>
            <person name="Jakobsen K.S."/>
            <person name="Wulff B.B."/>
            <person name="Steuernagel B."/>
            <person name="Mayer K.F."/>
            <person name="Olsen O.A."/>
        </authorList>
    </citation>
    <scope>NUCLEOTIDE SEQUENCE [LARGE SCALE GENOMIC DNA]</scope>
    <source>
        <strain evidence="12">cv. AL8/78</strain>
    </source>
</reference>
<dbReference type="Gene3D" id="1.10.1090.10">
    <property type="entry name" value="Cytochrome b-c1 complex subunit 7"/>
    <property type="match status" value="1"/>
</dbReference>
<evidence type="ECO:0000256" key="4">
    <source>
        <dbReference type="ARBA" id="ARBA00022660"/>
    </source>
</evidence>
<keyword evidence="6" id="KW-0249">Electron transport</keyword>
<keyword evidence="8" id="KW-0472">Membrane</keyword>
<evidence type="ECO:0000256" key="1">
    <source>
        <dbReference type="ARBA" id="ARBA00004443"/>
    </source>
</evidence>
<dbReference type="EnsemblPlants" id="AET5Gv21058700.1">
    <property type="protein sequence ID" value="AET5Gv21058700.1"/>
    <property type="gene ID" value="AET5Gv21058700"/>
</dbReference>
<keyword evidence="7" id="KW-0496">Mitochondrion</keyword>
<proteinExistence type="inferred from homology"/>
<reference evidence="11" key="3">
    <citation type="journal article" date="2017" name="Nature">
        <title>Genome sequence of the progenitor of the wheat D genome Aegilops tauschii.</title>
        <authorList>
            <person name="Luo M.C."/>
            <person name="Gu Y.Q."/>
            <person name="Puiu D."/>
            <person name="Wang H."/>
            <person name="Twardziok S.O."/>
            <person name="Deal K.R."/>
            <person name="Huo N."/>
            <person name="Zhu T."/>
            <person name="Wang L."/>
            <person name="Wang Y."/>
            <person name="McGuire P.E."/>
            <person name="Liu S."/>
            <person name="Long H."/>
            <person name="Ramasamy R.K."/>
            <person name="Rodriguez J.C."/>
            <person name="Van S.L."/>
            <person name="Yuan L."/>
            <person name="Wang Z."/>
            <person name="Xia Z."/>
            <person name="Xiao L."/>
            <person name="Anderson O.D."/>
            <person name="Ouyang S."/>
            <person name="Liang Y."/>
            <person name="Zimin A.V."/>
            <person name="Pertea G."/>
            <person name="Qi P."/>
            <person name="Bennetzen J.L."/>
            <person name="Dai X."/>
            <person name="Dawson M.W."/>
            <person name="Muller H.G."/>
            <person name="Kugler K."/>
            <person name="Rivarola-Duarte L."/>
            <person name="Spannagl M."/>
            <person name="Mayer K.F.X."/>
            <person name="Lu F.H."/>
            <person name="Bevan M.W."/>
            <person name="Leroy P."/>
            <person name="Li P."/>
            <person name="You F.M."/>
            <person name="Sun Q."/>
            <person name="Liu Z."/>
            <person name="Lyons E."/>
            <person name="Wicker T."/>
            <person name="Salzberg S.L."/>
            <person name="Devos K.M."/>
            <person name="Dvorak J."/>
        </authorList>
    </citation>
    <scope>NUCLEOTIDE SEQUENCE [LARGE SCALE GENOMIC DNA]</scope>
    <source>
        <strain evidence="11">cv. AL8/78</strain>
    </source>
</reference>
<evidence type="ECO:0000256" key="10">
    <source>
        <dbReference type="SAM" id="MobiDB-lite"/>
    </source>
</evidence>
<keyword evidence="12" id="KW-1185">Reference proteome</keyword>
<dbReference type="Proteomes" id="UP000015105">
    <property type="component" value="Chromosome 5D"/>
</dbReference>
<dbReference type="AlphaFoldDB" id="A0A453M636"/>
<evidence type="ECO:0000256" key="5">
    <source>
        <dbReference type="ARBA" id="ARBA00022792"/>
    </source>
</evidence>
<evidence type="ECO:0000313" key="12">
    <source>
        <dbReference type="Proteomes" id="UP000015105"/>
    </source>
</evidence>
<dbReference type="Pfam" id="PF02271">
    <property type="entry name" value="UCR_14kD"/>
    <property type="match status" value="1"/>
</dbReference>
<dbReference type="FunFam" id="1.10.1090.10:FF:000002">
    <property type="entry name" value="Cytochrome b-c1 complex subunit 7"/>
    <property type="match status" value="1"/>
</dbReference>
<reference evidence="12" key="2">
    <citation type="journal article" date="2017" name="Nat. Plants">
        <title>The Aegilops tauschii genome reveals multiple impacts of transposons.</title>
        <authorList>
            <person name="Zhao G."/>
            <person name="Zou C."/>
            <person name="Li K."/>
            <person name="Wang K."/>
            <person name="Li T."/>
            <person name="Gao L."/>
            <person name="Zhang X."/>
            <person name="Wang H."/>
            <person name="Yang Z."/>
            <person name="Liu X."/>
            <person name="Jiang W."/>
            <person name="Mao L."/>
            <person name="Kong X."/>
            <person name="Jiao Y."/>
            <person name="Jia J."/>
        </authorList>
    </citation>
    <scope>NUCLEOTIDE SEQUENCE [LARGE SCALE GENOMIC DNA]</scope>
    <source>
        <strain evidence="12">cv. AL8/78</strain>
    </source>
</reference>
<dbReference type="InterPro" id="IPR003197">
    <property type="entry name" value="QCR7"/>
</dbReference>
<dbReference type="GO" id="GO:0006122">
    <property type="term" value="P:mitochondrial electron transport, ubiquinol to cytochrome c"/>
    <property type="evidence" value="ECO:0007669"/>
    <property type="project" value="InterPro"/>
</dbReference>